<evidence type="ECO:0000313" key="1">
    <source>
        <dbReference type="EMBL" id="TDD69976.1"/>
    </source>
</evidence>
<gene>
    <name evidence="1" type="ORF">E1293_35260</name>
</gene>
<reference evidence="1 2" key="1">
    <citation type="submission" date="2019-03" db="EMBL/GenBank/DDBJ databases">
        <title>Draft genome sequences of novel Actinobacteria.</title>
        <authorList>
            <person name="Sahin N."/>
            <person name="Ay H."/>
            <person name="Saygin H."/>
        </authorList>
    </citation>
    <scope>NUCLEOTIDE SEQUENCE [LARGE SCALE GENOMIC DNA]</scope>
    <source>
        <strain evidence="1 2">DSM 45941</strain>
    </source>
</reference>
<name>A0A4R5AF64_9ACTN</name>
<dbReference type="Proteomes" id="UP000295578">
    <property type="component" value="Unassembled WGS sequence"/>
</dbReference>
<evidence type="ECO:0000313" key="2">
    <source>
        <dbReference type="Proteomes" id="UP000295578"/>
    </source>
</evidence>
<proteinExistence type="predicted"/>
<accession>A0A4R5AF64</accession>
<dbReference type="EMBL" id="SMKY01000242">
    <property type="protein sequence ID" value="TDD69976.1"/>
    <property type="molecule type" value="Genomic_DNA"/>
</dbReference>
<dbReference type="OrthoDB" id="3537017at2"/>
<comment type="caution">
    <text evidence="1">The sequence shown here is derived from an EMBL/GenBank/DDBJ whole genome shotgun (WGS) entry which is preliminary data.</text>
</comment>
<sequence length="74" mass="8346">MNRQFVDYLETHNKGHRYSQDADLCSLELGLVLRAQRAGDRVLSRPVMVGEAWADQCGDNALGPIPQEEWTAFV</sequence>
<protein>
    <submittedName>
        <fullName evidence="1">Uncharacterized protein</fullName>
    </submittedName>
</protein>
<dbReference type="AlphaFoldDB" id="A0A4R5AF64"/>
<organism evidence="1 2">
    <name type="scientific">Actinomadura darangshiensis</name>
    <dbReference type="NCBI Taxonomy" id="705336"/>
    <lineage>
        <taxon>Bacteria</taxon>
        <taxon>Bacillati</taxon>
        <taxon>Actinomycetota</taxon>
        <taxon>Actinomycetes</taxon>
        <taxon>Streptosporangiales</taxon>
        <taxon>Thermomonosporaceae</taxon>
        <taxon>Actinomadura</taxon>
    </lineage>
</organism>
<keyword evidence="2" id="KW-1185">Reference proteome</keyword>